<protein>
    <submittedName>
        <fullName evidence="2">Uncharacterized protein</fullName>
    </submittedName>
</protein>
<accession>A0A8K1G323</accession>
<comment type="caution">
    <text evidence="2">The sequence shown here is derived from an EMBL/GenBank/DDBJ whole genome shotgun (WGS) entry which is preliminary data.</text>
</comment>
<evidence type="ECO:0000313" key="3">
    <source>
        <dbReference type="Proteomes" id="UP000796761"/>
    </source>
</evidence>
<dbReference type="Proteomes" id="UP000796761">
    <property type="component" value="Unassembled WGS sequence"/>
</dbReference>
<dbReference type="OrthoDB" id="10432606at2759"/>
<gene>
    <name evidence="2" type="ORF">HGM15179_016315</name>
</gene>
<name>A0A8K1G323_9PASS</name>
<evidence type="ECO:0000256" key="1">
    <source>
        <dbReference type="SAM" id="MobiDB-lite"/>
    </source>
</evidence>
<dbReference type="AlphaFoldDB" id="A0A8K1G323"/>
<feature type="region of interest" description="Disordered" evidence="1">
    <location>
        <begin position="218"/>
        <end position="239"/>
    </location>
</feature>
<reference evidence="2" key="1">
    <citation type="submission" date="2019-04" db="EMBL/GenBank/DDBJ databases">
        <title>Genome assembly of Zosterops borbonicus 15179.</title>
        <authorList>
            <person name="Leroy T."/>
            <person name="Anselmetti Y."/>
            <person name="Tilak M.-K."/>
            <person name="Nabholz B."/>
        </authorList>
    </citation>
    <scope>NUCLEOTIDE SEQUENCE</scope>
    <source>
        <strain evidence="2">HGM_15179</strain>
        <tissue evidence="2">Muscle</tissue>
    </source>
</reference>
<keyword evidence="3" id="KW-1185">Reference proteome</keyword>
<proteinExistence type="predicted"/>
<organism evidence="2 3">
    <name type="scientific">Zosterops borbonicus</name>
    <dbReference type="NCBI Taxonomy" id="364589"/>
    <lineage>
        <taxon>Eukaryota</taxon>
        <taxon>Metazoa</taxon>
        <taxon>Chordata</taxon>
        <taxon>Craniata</taxon>
        <taxon>Vertebrata</taxon>
        <taxon>Euteleostomi</taxon>
        <taxon>Archelosauria</taxon>
        <taxon>Archosauria</taxon>
        <taxon>Dinosauria</taxon>
        <taxon>Saurischia</taxon>
        <taxon>Theropoda</taxon>
        <taxon>Coelurosauria</taxon>
        <taxon>Aves</taxon>
        <taxon>Neognathae</taxon>
        <taxon>Neoaves</taxon>
        <taxon>Telluraves</taxon>
        <taxon>Australaves</taxon>
        <taxon>Passeriformes</taxon>
        <taxon>Sylvioidea</taxon>
        <taxon>Zosteropidae</taxon>
        <taxon>Zosterops</taxon>
    </lineage>
</organism>
<dbReference type="EMBL" id="SWJQ01000805">
    <property type="protein sequence ID" value="TRZ10797.1"/>
    <property type="molecule type" value="Genomic_DNA"/>
</dbReference>
<evidence type="ECO:0000313" key="2">
    <source>
        <dbReference type="EMBL" id="TRZ10797.1"/>
    </source>
</evidence>
<sequence length="239" mass="26963">MEERLCFTKPWGSLILVPLQDSEEHQARTAGMGRNPWLVDERYQKLDGGSWNCRTSQQGKAVWGYSVEKTHSSAEEAAGAGHKWPGSSRTGKGCMNWNKVDLDLDVLKHQPRDIHEETGLFEHIFCLLSLPVQITPAALAETQQQQKATQAGGFPTNLFQNNEHLNAEDIKKMMSHSCVLTQNCLLSLQRKLSWTEMWSLAGVSTQHVKHSQFAEQFSREGQAVKPKTNKSDMKPNFML</sequence>